<gene>
    <name evidence="6" type="primary">COQ5</name>
    <name evidence="7" type="ORF">QN277_024346</name>
</gene>
<dbReference type="FunFam" id="3.40.50.150:FF:000064">
    <property type="entry name" value="2-methoxy-6-polyprenyl-1,4-benzoquinol methylase, mitochondrial"/>
    <property type="match status" value="1"/>
</dbReference>
<evidence type="ECO:0000256" key="2">
    <source>
        <dbReference type="ARBA" id="ARBA00022679"/>
    </source>
</evidence>
<dbReference type="PROSITE" id="PS01184">
    <property type="entry name" value="UBIE_2"/>
    <property type="match status" value="1"/>
</dbReference>
<dbReference type="CDD" id="cd02440">
    <property type="entry name" value="AdoMet_MTases"/>
    <property type="match status" value="1"/>
</dbReference>
<comment type="subcellular location">
    <subcellularLocation>
        <location evidence="6">Mitochondrion inner membrane</location>
        <topology evidence="6">Peripheral membrane protein</topology>
        <orientation evidence="6">Matrix side</orientation>
    </subcellularLocation>
</comment>
<dbReference type="PROSITE" id="PS01183">
    <property type="entry name" value="UBIE_1"/>
    <property type="match status" value="1"/>
</dbReference>
<organism evidence="7 8">
    <name type="scientific">Acacia crassicarpa</name>
    <name type="common">northern wattle</name>
    <dbReference type="NCBI Taxonomy" id="499986"/>
    <lineage>
        <taxon>Eukaryota</taxon>
        <taxon>Viridiplantae</taxon>
        <taxon>Streptophyta</taxon>
        <taxon>Embryophyta</taxon>
        <taxon>Tracheophyta</taxon>
        <taxon>Spermatophyta</taxon>
        <taxon>Magnoliopsida</taxon>
        <taxon>eudicotyledons</taxon>
        <taxon>Gunneridae</taxon>
        <taxon>Pentapetalae</taxon>
        <taxon>rosids</taxon>
        <taxon>fabids</taxon>
        <taxon>Fabales</taxon>
        <taxon>Fabaceae</taxon>
        <taxon>Caesalpinioideae</taxon>
        <taxon>mimosoid clade</taxon>
        <taxon>Acacieae</taxon>
        <taxon>Acacia</taxon>
    </lineage>
</organism>
<dbReference type="GO" id="GO:0032259">
    <property type="term" value="P:methylation"/>
    <property type="evidence" value="ECO:0007669"/>
    <property type="project" value="UniProtKB-KW"/>
</dbReference>
<dbReference type="InterPro" id="IPR023576">
    <property type="entry name" value="UbiE/COQ5_MeTrFase_CS"/>
</dbReference>
<feature type="binding site" evidence="6">
    <location>
        <begin position="145"/>
        <end position="146"/>
    </location>
    <ligand>
        <name>S-adenosyl-L-methionine</name>
        <dbReference type="ChEBI" id="CHEBI:59789"/>
    </ligand>
</feature>
<comment type="catalytic activity">
    <reaction evidence="6">
        <text>a 2-methoxy-6-(all-trans-polyprenyl)benzene-1,4-diol + S-adenosyl-L-methionine = a 5-methoxy-2-methyl-3-(all-trans-polyprenyl)benzene-1,4-diol + S-adenosyl-L-homocysteine + H(+)</text>
        <dbReference type="Rhea" id="RHEA:28286"/>
        <dbReference type="Rhea" id="RHEA-COMP:10858"/>
        <dbReference type="Rhea" id="RHEA-COMP:10859"/>
        <dbReference type="ChEBI" id="CHEBI:15378"/>
        <dbReference type="ChEBI" id="CHEBI:57856"/>
        <dbReference type="ChEBI" id="CHEBI:59789"/>
        <dbReference type="ChEBI" id="CHEBI:84166"/>
        <dbReference type="ChEBI" id="CHEBI:84167"/>
        <dbReference type="EC" id="2.1.1.201"/>
    </reaction>
</comment>
<comment type="caution">
    <text evidence="6">Lacks conserved residue(s) required for the propagation of feature annotation.</text>
</comment>
<dbReference type="SUPFAM" id="SSF53335">
    <property type="entry name" value="S-adenosyl-L-methionine-dependent methyltransferases"/>
    <property type="match status" value="1"/>
</dbReference>
<dbReference type="EMBL" id="JAWXYG010000007">
    <property type="protein sequence ID" value="KAK4267585.1"/>
    <property type="molecule type" value="Genomic_DNA"/>
</dbReference>
<evidence type="ECO:0000256" key="6">
    <source>
        <dbReference type="HAMAP-Rule" id="MF_03191"/>
    </source>
</evidence>
<name>A0AAE1JC12_9FABA</name>
<dbReference type="GO" id="GO:0031314">
    <property type="term" value="C:extrinsic component of mitochondrial inner membrane"/>
    <property type="evidence" value="ECO:0007669"/>
    <property type="project" value="UniProtKB-UniRule"/>
</dbReference>
<dbReference type="InterPro" id="IPR029063">
    <property type="entry name" value="SAM-dependent_MTases_sf"/>
</dbReference>
<comment type="caution">
    <text evidence="7">The sequence shown here is derived from an EMBL/GenBank/DDBJ whole genome shotgun (WGS) entry which is preliminary data.</text>
</comment>
<keyword evidence="6" id="KW-0496">Mitochondrion</keyword>
<evidence type="ECO:0000256" key="5">
    <source>
        <dbReference type="ARBA" id="ARBA00046387"/>
    </source>
</evidence>
<keyword evidence="6" id="KW-0999">Mitochondrion inner membrane</keyword>
<dbReference type="GO" id="GO:0008425">
    <property type="term" value="F:2-methoxy-6-polyprenyl-1,4-benzoquinol methyltransferase activity"/>
    <property type="evidence" value="ECO:0007669"/>
    <property type="project" value="UniProtKB-UniRule"/>
</dbReference>
<dbReference type="PANTHER" id="PTHR43591">
    <property type="entry name" value="METHYLTRANSFERASE"/>
    <property type="match status" value="1"/>
</dbReference>
<dbReference type="PANTHER" id="PTHR43591:SF24">
    <property type="entry name" value="2-METHOXY-6-POLYPRENYL-1,4-BENZOQUINOL METHYLASE, MITOCHONDRIAL"/>
    <property type="match status" value="1"/>
</dbReference>
<evidence type="ECO:0000313" key="7">
    <source>
        <dbReference type="EMBL" id="KAK4267585.1"/>
    </source>
</evidence>
<comment type="similarity">
    <text evidence="6">Belongs to the class I-like SAM-binding methyltransferase superfamily. MenG/UbiE family.</text>
</comment>
<dbReference type="NCBIfam" id="TIGR01934">
    <property type="entry name" value="MenG_MenH_UbiE"/>
    <property type="match status" value="1"/>
</dbReference>
<feature type="binding site" evidence="6">
    <location>
        <position position="78"/>
    </location>
    <ligand>
        <name>S-adenosyl-L-methionine</name>
        <dbReference type="ChEBI" id="CHEBI:59789"/>
    </ligand>
</feature>
<reference evidence="7" key="1">
    <citation type="submission" date="2023-10" db="EMBL/GenBank/DDBJ databases">
        <title>Chromosome-level genome of the transformable northern wattle, Acacia crassicarpa.</title>
        <authorList>
            <person name="Massaro I."/>
            <person name="Sinha N.R."/>
            <person name="Poethig S."/>
            <person name="Leichty A.R."/>
        </authorList>
    </citation>
    <scope>NUCLEOTIDE SEQUENCE</scope>
    <source>
        <strain evidence="7">Acra3RX</strain>
        <tissue evidence="7">Leaf</tissue>
    </source>
</reference>
<dbReference type="InterPro" id="IPR004033">
    <property type="entry name" value="UbiE/COQ5_MeTrFase"/>
</dbReference>
<evidence type="ECO:0000256" key="4">
    <source>
        <dbReference type="ARBA" id="ARBA00022691"/>
    </source>
</evidence>
<sequence length="273" mass="30554">MLSSTSSLHSHATSFGFKEVNEEEKARMVGNVFTNVAASYDVMNDLMSAGLHRLWKDRLVSKLNPFPGMKHLDVAGGTGDVAFRILETINKAKLRGLRDVFEDTLEEETQIYVCDINPSMLNVGKQRALERGFGQDRSLVWVEGDAENLSFKNDSMDGYTIAFGIRNVTHIEKVLNEAYRVLKRGGRFLCLELSHVDIPIFKELYDLYSFSVIPAMGELVAGDRGSYQYLVESIRRFPPQDKFASMIADAGFQKVEYENLVGGVVAIHSGLKV</sequence>
<keyword evidence="1 6" id="KW-0489">Methyltransferase</keyword>
<comment type="subunit">
    <text evidence="5">Component of a multi-subunit COQ enzyme complex, composed of at least COQ3, COQ4, COQ5, COQ6, COQ7 and COQ9. Interacts with PYURF; the interaction is direct, stabilizes COQ5 protein and associates PYURF with COQ enzyme complex.</text>
</comment>
<protein>
    <recommendedName>
        <fullName evidence="6">2-methoxy-6-polyprenyl-1,4-benzoquinol methylase, mitochondrial</fullName>
        <ecNumber evidence="6">2.1.1.201</ecNumber>
    </recommendedName>
    <alternativeName>
        <fullName evidence="6">Ubiquinone biosynthesis methyltransferase COQ5</fullName>
    </alternativeName>
</protein>
<evidence type="ECO:0000256" key="1">
    <source>
        <dbReference type="ARBA" id="ARBA00022603"/>
    </source>
</evidence>
<dbReference type="AlphaFoldDB" id="A0AAE1JC12"/>
<dbReference type="PROSITE" id="PS51608">
    <property type="entry name" value="SAM_MT_UBIE"/>
    <property type="match status" value="1"/>
</dbReference>
<feature type="binding site" evidence="6">
    <location>
        <position position="115"/>
    </location>
    <ligand>
        <name>S-adenosyl-L-methionine</name>
        <dbReference type="ChEBI" id="CHEBI:59789"/>
    </ligand>
</feature>
<keyword evidence="6" id="KW-0472">Membrane</keyword>
<dbReference type="Pfam" id="PF01209">
    <property type="entry name" value="Ubie_methyltran"/>
    <property type="match status" value="1"/>
</dbReference>
<accession>A0AAE1JC12</accession>
<keyword evidence="4 6" id="KW-0949">S-adenosyl-L-methionine</keyword>
<keyword evidence="2 6" id="KW-0808">Transferase</keyword>
<proteinExistence type="inferred from homology"/>
<comment type="pathway">
    <text evidence="6">Cofactor biosynthesis; ubiquinone biosynthesis.</text>
</comment>
<comment type="function">
    <text evidence="6">Methyltransferase required for the conversion of 2-polyprenyl-6-methoxy-1,4-benzoquinol (DDMQH2) to 2-polyprenyl-3-methyl-6-methoxy-1,4-benzoquinol (DMQH2).</text>
</comment>
<keyword evidence="8" id="KW-1185">Reference proteome</keyword>
<dbReference type="EC" id="2.1.1.201" evidence="6"/>
<dbReference type="HAMAP" id="MF_01813">
    <property type="entry name" value="MenG_UbiE_methyltr"/>
    <property type="match status" value="1"/>
</dbReference>
<keyword evidence="3 6" id="KW-0831">Ubiquinone biosynthesis</keyword>
<dbReference type="Gene3D" id="3.40.50.150">
    <property type="entry name" value="Vaccinia Virus protein VP39"/>
    <property type="match status" value="1"/>
</dbReference>
<dbReference type="Proteomes" id="UP001293593">
    <property type="component" value="Unassembled WGS sequence"/>
</dbReference>
<evidence type="ECO:0000256" key="3">
    <source>
        <dbReference type="ARBA" id="ARBA00022688"/>
    </source>
</evidence>
<evidence type="ECO:0000313" key="8">
    <source>
        <dbReference type="Proteomes" id="UP001293593"/>
    </source>
</evidence>